<dbReference type="Proteomes" id="UP000612055">
    <property type="component" value="Unassembled WGS sequence"/>
</dbReference>
<organism evidence="9 10">
    <name type="scientific">Edaphochlamys debaryana</name>
    <dbReference type="NCBI Taxonomy" id="47281"/>
    <lineage>
        <taxon>Eukaryota</taxon>
        <taxon>Viridiplantae</taxon>
        <taxon>Chlorophyta</taxon>
        <taxon>core chlorophytes</taxon>
        <taxon>Chlorophyceae</taxon>
        <taxon>CS clade</taxon>
        <taxon>Chlamydomonadales</taxon>
        <taxon>Chlamydomonadales incertae sedis</taxon>
        <taxon>Edaphochlamys</taxon>
    </lineage>
</organism>
<dbReference type="InterPro" id="IPR000719">
    <property type="entry name" value="Prot_kinase_dom"/>
</dbReference>
<dbReference type="PROSITE" id="PS50011">
    <property type="entry name" value="PROTEIN_KINASE_DOM"/>
    <property type="match status" value="1"/>
</dbReference>
<accession>A0A835XXR1</accession>
<proteinExistence type="predicted"/>
<evidence type="ECO:0000256" key="2">
    <source>
        <dbReference type="ARBA" id="ARBA00022679"/>
    </source>
</evidence>
<name>A0A835XXR1_9CHLO</name>
<dbReference type="PANTHER" id="PTHR24346">
    <property type="entry name" value="MAP/MICROTUBULE AFFINITY-REGULATING KINASE"/>
    <property type="match status" value="1"/>
</dbReference>
<feature type="domain" description="Protein kinase" evidence="8">
    <location>
        <begin position="20"/>
        <end position="304"/>
    </location>
</feature>
<dbReference type="SUPFAM" id="SSF56112">
    <property type="entry name" value="Protein kinase-like (PK-like)"/>
    <property type="match status" value="1"/>
</dbReference>
<keyword evidence="4" id="KW-0418">Kinase</keyword>
<feature type="compositionally biased region" description="Low complexity" evidence="7">
    <location>
        <begin position="439"/>
        <end position="451"/>
    </location>
</feature>
<gene>
    <name evidence="9" type="ORF">HYH03_009644</name>
</gene>
<dbReference type="InterPro" id="IPR008271">
    <property type="entry name" value="Ser/Thr_kinase_AS"/>
</dbReference>
<feature type="region of interest" description="Disordered" evidence="7">
    <location>
        <begin position="644"/>
        <end position="667"/>
    </location>
</feature>
<dbReference type="PROSITE" id="PS00108">
    <property type="entry name" value="PROTEIN_KINASE_ST"/>
    <property type="match status" value="1"/>
</dbReference>
<dbReference type="PROSITE" id="PS00107">
    <property type="entry name" value="PROTEIN_KINASE_ATP"/>
    <property type="match status" value="1"/>
</dbReference>
<reference evidence="9" key="1">
    <citation type="journal article" date="2020" name="bioRxiv">
        <title>Comparative genomics of Chlamydomonas.</title>
        <authorList>
            <person name="Craig R.J."/>
            <person name="Hasan A.R."/>
            <person name="Ness R.W."/>
            <person name="Keightley P.D."/>
        </authorList>
    </citation>
    <scope>NUCLEOTIDE SEQUENCE</scope>
    <source>
        <strain evidence="9">CCAP 11/70</strain>
    </source>
</reference>
<dbReference type="PANTHER" id="PTHR24346:SF82">
    <property type="entry name" value="KP78A-RELATED"/>
    <property type="match status" value="1"/>
</dbReference>
<keyword evidence="2" id="KW-0808">Transferase</keyword>
<feature type="region of interest" description="Disordered" evidence="7">
    <location>
        <begin position="383"/>
        <end position="415"/>
    </location>
</feature>
<dbReference type="Gene3D" id="1.10.510.10">
    <property type="entry name" value="Transferase(Phosphotransferase) domain 1"/>
    <property type="match status" value="1"/>
</dbReference>
<evidence type="ECO:0000256" key="4">
    <source>
        <dbReference type="ARBA" id="ARBA00022777"/>
    </source>
</evidence>
<evidence type="ECO:0000256" key="3">
    <source>
        <dbReference type="ARBA" id="ARBA00022741"/>
    </source>
</evidence>
<dbReference type="InterPro" id="IPR011009">
    <property type="entry name" value="Kinase-like_dom_sf"/>
</dbReference>
<feature type="compositionally biased region" description="Gly residues" evidence="7">
    <location>
        <begin position="395"/>
        <end position="405"/>
    </location>
</feature>
<dbReference type="Pfam" id="PF00069">
    <property type="entry name" value="Pkinase"/>
    <property type="match status" value="1"/>
</dbReference>
<evidence type="ECO:0000259" key="8">
    <source>
        <dbReference type="PROSITE" id="PS50011"/>
    </source>
</evidence>
<dbReference type="GO" id="GO:0004674">
    <property type="term" value="F:protein serine/threonine kinase activity"/>
    <property type="evidence" value="ECO:0007669"/>
    <property type="project" value="UniProtKB-KW"/>
</dbReference>
<feature type="compositionally biased region" description="Low complexity" evidence="7">
    <location>
        <begin position="465"/>
        <end position="474"/>
    </location>
</feature>
<evidence type="ECO:0000313" key="9">
    <source>
        <dbReference type="EMBL" id="KAG2492153.1"/>
    </source>
</evidence>
<feature type="region of interest" description="Disordered" evidence="7">
    <location>
        <begin position="503"/>
        <end position="558"/>
    </location>
</feature>
<sequence length="696" mass="70726">MSVTKQARPPPPDFGVRGHYIVMEMLGEGGTGQTWLCQDVRTARRVAIKFMPRPLAKVLVPMVAQEIQLQAQLSEGHLGLVHVQSALLTRSHLGLVMEYVDGGTLTQYVMARGKSRLGGLFLDEEEAKYFFRQLINSVEYLHKSHVAHRDLKMCNVVLTSQRPPTLKLCDFGFAKGWGEDSQMHTRIGTPVYMSPQLLNSRADGRAYSGTAADVWACGVMLFAMLLGMFPYDHIDHPDPNTSEAHIEVYMEQMKAGGVDWHKAPRVTQHVKLISESCRDLLGKMLDLDEHKRITIPAIREHPWFKAPLPKHLDAPLTELESRQAAVQAAVEAATEEQLKRRNKAVLDLVTAAGVPYGTTPIVNGTPGRTPIAAIIETAEAEAAAASLDGSRHTPSGGGTASGGGAAPAPSPNGPAASLRAAAIVAAATAAAEAGGGSAPGTPRGTPGTPRGTPGGGAGAGEDRSSGSPARSAGGTPVGGSVKGPEEVVMVDLTAAARRTKSGALLGPVPVDDDDDGISDARSISGAPDTPGPGVPSLSGGPEESGPGVPSLSVTAEEPCAGGKPCPSACEACTVSQDAPVEAGAVGAAASTAEVAEKGGVAAMEAGAAAATANGGFTPVASGKEACADVAASTDVVLDVAGTAAPAAGKDAGGASPSPFATTAAPQAGNAPVVEVTAQANGNGQAPPAGAAVKAQA</sequence>
<dbReference type="SMART" id="SM00220">
    <property type="entry name" value="S_TKc"/>
    <property type="match status" value="1"/>
</dbReference>
<feature type="binding site" evidence="6">
    <location>
        <position position="49"/>
    </location>
    <ligand>
        <name>ATP</name>
        <dbReference type="ChEBI" id="CHEBI:30616"/>
    </ligand>
</feature>
<dbReference type="AlphaFoldDB" id="A0A835XXR1"/>
<evidence type="ECO:0000313" key="10">
    <source>
        <dbReference type="Proteomes" id="UP000612055"/>
    </source>
</evidence>
<dbReference type="GO" id="GO:0005524">
    <property type="term" value="F:ATP binding"/>
    <property type="evidence" value="ECO:0007669"/>
    <property type="project" value="UniProtKB-UniRule"/>
</dbReference>
<evidence type="ECO:0000256" key="6">
    <source>
        <dbReference type="PROSITE-ProRule" id="PRU10141"/>
    </source>
</evidence>
<protein>
    <recommendedName>
        <fullName evidence="8">Protein kinase domain-containing protein</fullName>
    </recommendedName>
</protein>
<keyword evidence="10" id="KW-1185">Reference proteome</keyword>
<dbReference type="EMBL" id="JAEHOE010000047">
    <property type="protein sequence ID" value="KAG2492153.1"/>
    <property type="molecule type" value="Genomic_DNA"/>
</dbReference>
<evidence type="ECO:0000256" key="1">
    <source>
        <dbReference type="ARBA" id="ARBA00022527"/>
    </source>
</evidence>
<feature type="region of interest" description="Disordered" evidence="7">
    <location>
        <begin position="433"/>
        <end position="484"/>
    </location>
</feature>
<keyword evidence="3 6" id="KW-0547">Nucleotide-binding</keyword>
<feature type="compositionally biased region" description="Low complexity" evidence="7">
    <location>
        <begin position="534"/>
        <end position="552"/>
    </location>
</feature>
<dbReference type="GO" id="GO:0005737">
    <property type="term" value="C:cytoplasm"/>
    <property type="evidence" value="ECO:0007669"/>
    <property type="project" value="TreeGrafter"/>
</dbReference>
<keyword evidence="1" id="KW-0723">Serine/threonine-protein kinase</keyword>
<evidence type="ECO:0000256" key="5">
    <source>
        <dbReference type="ARBA" id="ARBA00022840"/>
    </source>
</evidence>
<dbReference type="OrthoDB" id="541276at2759"/>
<dbReference type="InterPro" id="IPR017441">
    <property type="entry name" value="Protein_kinase_ATP_BS"/>
</dbReference>
<evidence type="ECO:0000256" key="7">
    <source>
        <dbReference type="SAM" id="MobiDB-lite"/>
    </source>
</evidence>
<comment type="caution">
    <text evidence="9">The sequence shown here is derived from an EMBL/GenBank/DDBJ whole genome shotgun (WGS) entry which is preliminary data.</text>
</comment>
<keyword evidence="5 6" id="KW-0067">ATP-binding</keyword>
<dbReference type="GO" id="GO:0035556">
    <property type="term" value="P:intracellular signal transduction"/>
    <property type="evidence" value="ECO:0007669"/>
    <property type="project" value="TreeGrafter"/>
</dbReference>